<feature type="repeat" description="WD" evidence="3">
    <location>
        <begin position="882"/>
        <end position="923"/>
    </location>
</feature>
<dbReference type="EMBL" id="CP003614">
    <property type="protein sequence ID" value="AFZ08266.1"/>
    <property type="molecule type" value="Genomic_DNA"/>
</dbReference>
<protein>
    <submittedName>
        <fullName evidence="5">WD40 repeat-containing protein</fullName>
    </submittedName>
</protein>
<evidence type="ECO:0000313" key="6">
    <source>
        <dbReference type="Proteomes" id="UP000010478"/>
    </source>
</evidence>
<dbReference type="InterPro" id="IPR020472">
    <property type="entry name" value="WD40_PAC1"/>
</dbReference>
<feature type="repeat" description="WD" evidence="3">
    <location>
        <begin position="743"/>
        <end position="776"/>
    </location>
</feature>
<dbReference type="PANTHER" id="PTHR22847">
    <property type="entry name" value="WD40 REPEAT PROTEIN"/>
    <property type="match status" value="1"/>
</dbReference>
<dbReference type="PROSITE" id="PS50294">
    <property type="entry name" value="WD_REPEATS_REGION"/>
    <property type="match status" value="7"/>
</dbReference>
<name>K9VJY3_9CYAN</name>
<proteinExistence type="predicted"/>
<dbReference type="Gene3D" id="3.40.50.300">
    <property type="entry name" value="P-loop containing nucleotide triphosphate hydrolases"/>
    <property type="match status" value="1"/>
</dbReference>
<dbReference type="PROSITE" id="PS00678">
    <property type="entry name" value="WD_REPEATS_1"/>
    <property type="match status" value="2"/>
</dbReference>
<organism evidence="5 6">
    <name type="scientific">Phormidium nigroviride PCC 7112</name>
    <dbReference type="NCBI Taxonomy" id="179408"/>
    <lineage>
        <taxon>Bacteria</taxon>
        <taxon>Bacillati</taxon>
        <taxon>Cyanobacteriota</taxon>
        <taxon>Cyanophyceae</taxon>
        <taxon>Oscillatoriophycideae</taxon>
        <taxon>Oscillatoriales</taxon>
        <taxon>Oscillatoriaceae</taxon>
        <taxon>Phormidium</taxon>
    </lineage>
</organism>
<gene>
    <name evidence="5" type="ORF">Osc7112_3929</name>
</gene>
<dbReference type="InterPro" id="IPR019775">
    <property type="entry name" value="WD40_repeat_CS"/>
</dbReference>
<dbReference type="HOGENOM" id="CLU_003454_0_0_3"/>
<keyword evidence="1 3" id="KW-0853">WD repeat</keyword>
<dbReference type="PRINTS" id="PR00320">
    <property type="entry name" value="GPROTEINBRPT"/>
</dbReference>
<keyword evidence="2" id="KW-0677">Repeat</keyword>
<dbReference type="AlphaFoldDB" id="K9VJY3"/>
<dbReference type="PROSITE" id="PS50082">
    <property type="entry name" value="WD_REPEATS_2"/>
    <property type="match status" value="7"/>
</dbReference>
<dbReference type="InterPro" id="IPR015943">
    <property type="entry name" value="WD40/YVTN_repeat-like_dom_sf"/>
</dbReference>
<evidence type="ECO:0000256" key="2">
    <source>
        <dbReference type="ARBA" id="ARBA00022737"/>
    </source>
</evidence>
<keyword evidence="4" id="KW-0175">Coiled coil</keyword>
<keyword evidence="6" id="KW-1185">Reference proteome</keyword>
<dbReference type="PANTHER" id="PTHR22847:SF637">
    <property type="entry name" value="WD REPEAT DOMAIN 5B"/>
    <property type="match status" value="1"/>
</dbReference>
<dbReference type="Proteomes" id="UP000010478">
    <property type="component" value="Chromosome"/>
</dbReference>
<dbReference type="eggNOG" id="COG2319">
    <property type="taxonomic scope" value="Bacteria"/>
</dbReference>
<evidence type="ECO:0000256" key="3">
    <source>
        <dbReference type="PROSITE-ProRule" id="PRU00221"/>
    </source>
</evidence>
<dbReference type="InterPro" id="IPR036322">
    <property type="entry name" value="WD40_repeat_dom_sf"/>
</dbReference>
<evidence type="ECO:0000256" key="1">
    <source>
        <dbReference type="ARBA" id="ARBA00022574"/>
    </source>
</evidence>
<sequence length="961" mass="106315">MKMVKLPAVKAQHQLPDNLTIRNIMTVDYQYQIGGSLPQNSPTYVVRQADSELYQALKAGEFCYVLNSRQMGKSSLLVRTVQKLSADGIACATIDLSDIGNQQVSLDKWYGGVAYKLLCSFNLFNPVEFMAWWRERELMSPVQRLGELIEELLLVKISQNLVIFIDEIDSVLSFQEPLDDFFALIRCCYNKRAHNSEYQRLTFALLGVATPSDLISDATRTPFNIGLAIELHGFKLQEALPLAKGFEGKVDNPQEVLKEILDWTGGQPFLTQKLCKLILHHVKSLASASIISESTDESKTEFFTTNQLLISEIVQADIIDNWESSDEPVHIKTIRDRLLRSQHRASRLLGLYQKILPLSEPPDCRGCAPVPALAGGICADDTPEQTELRLSGLVVKRAGKLTVSNRIYAAIFSHNWVEKALGDLRPYAESLTAWIATNCQDESRLLRGQALEDAQQWAANKSLSTQDYQFLGASQEAEFAKLRDREKQTQTEIEQLRREKKLLEELSEAQKQKKAIAVKLWREQQLRVQTVTGAAVILISILIVAFWVKPSIEERNNKILTLTLLSETLFAADKKEEALLESIRAVKEMKGSLGVSSDIQMRAAIALEQAVYSFRERRRLQTQASTLAFASFSPDSQTIVTATDDNSIKLWQTKGTLQATLTGHTAKIRNAIFSPSGQLIVSASDDKTVKIWQKNGQLIHDLKGQNCKITTVSLSPDSKIIASAGTDGTVKLWKINGEELLSLKVERGWITSTSFSPDGQIIAAAGTDGTVKLWSLTKVVEKMQKQQSIEASTDIKLLRTLQMESDKIMTVTFSPDGAMLAAASAGGTARIWSQDGTPLSIFKHTSGLTNISFSPDSQMLLSASTDKMVRLWNVDGTLLKTLKGNKDAVRSASFSPDGKAIASASADGTVMLWNLNLDDLLVQGCNGARNYFQTNPIANPNNRHLCDGIGTGSELTQKKPG</sequence>
<dbReference type="CDD" id="cd00200">
    <property type="entry name" value="WD40"/>
    <property type="match status" value="1"/>
</dbReference>
<dbReference type="KEGG" id="oni:Osc7112_3929"/>
<evidence type="ECO:0000256" key="4">
    <source>
        <dbReference type="SAM" id="Coils"/>
    </source>
</evidence>
<accession>K9VJY3</accession>
<dbReference type="Pfam" id="PF00400">
    <property type="entry name" value="WD40"/>
    <property type="match status" value="7"/>
</dbReference>
<reference evidence="5 6" key="1">
    <citation type="submission" date="2012-05" db="EMBL/GenBank/DDBJ databases">
        <title>Finished chromosome of genome of Oscillatoria sp. PCC 7112.</title>
        <authorList>
            <consortium name="US DOE Joint Genome Institute"/>
            <person name="Gugger M."/>
            <person name="Coursin T."/>
            <person name="Rippka R."/>
            <person name="Tandeau De Marsac N."/>
            <person name="Huntemann M."/>
            <person name="Wei C.-L."/>
            <person name="Han J."/>
            <person name="Detter J.C."/>
            <person name="Han C."/>
            <person name="Tapia R."/>
            <person name="Davenport K."/>
            <person name="Daligault H."/>
            <person name="Erkkila T."/>
            <person name="Gu W."/>
            <person name="Munk A.C.C."/>
            <person name="Teshima H."/>
            <person name="Xu Y."/>
            <person name="Chain P."/>
            <person name="Chen A."/>
            <person name="Krypides N."/>
            <person name="Mavromatis K."/>
            <person name="Markowitz V."/>
            <person name="Szeto E."/>
            <person name="Ivanova N."/>
            <person name="Mikhailova N."/>
            <person name="Ovchinnikova G."/>
            <person name="Pagani I."/>
            <person name="Pati A."/>
            <person name="Goodwin L."/>
            <person name="Peters L."/>
            <person name="Pitluck S."/>
            <person name="Woyke T."/>
            <person name="Kerfeld C."/>
        </authorList>
    </citation>
    <scope>NUCLEOTIDE SEQUENCE [LARGE SCALE GENOMIC DNA]</scope>
    <source>
        <strain evidence="5 6">PCC 7112</strain>
    </source>
</reference>
<feature type="repeat" description="WD" evidence="3">
    <location>
        <begin position="801"/>
        <end position="833"/>
    </location>
</feature>
<evidence type="ECO:0000313" key="5">
    <source>
        <dbReference type="EMBL" id="AFZ08266.1"/>
    </source>
</evidence>
<feature type="repeat" description="WD" evidence="3">
    <location>
        <begin position="620"/>
        <end position="652"/>
    </location>
</feature>
<dbReference type="STRING" id="179408.Osc7112_3929"/>
<feature type="repeat" description="WD" evidence="3">
    <location>
        <begin position="702"/>
        <end position="743"/>
    </location>
</feature>
<dbReference type="InterPro" id="IPR001680">
    <property type="entry name" value="WD40_rpt"/>
</dbReference>
<dbReference type="InterPro" id="IPR027417">
    <property type="entry name" value="P-loop_NTPase"/>
</dbReference>
<dbReference type="eggNOG" id="COG1672">
    <property type="taxonomic scope" value="Bacteria"/>
</dbReference>
<feature type="coiled-coil region" evidence="4">
    <location>
        <begin position="479"/>
        <end position="519"/>
    </location>
</feature>
<dbReference type="Gene3D" id="2.130.10.10">
    <property type="entry name" value="YVTN repeat-like/Quinoprotein amine dehydrogenase"/>
    <property type="match status" value="2"/>
</dbReference>
<dbReference type="SUPFAM" id="SSF52540">
    <property type="entry name" value="P-loop containing nucleoside triphosphate hydrolases"/>
    <property type="match status" value="1"/>
</dbReference>
<feature type="repeat" description="WD" evidence="3">
    <location>
        <begin position="661"/>
        <end position="693"/>
    </location>
</feature>
<dbReference type="Pfam" id="PF14516">
    <property type="entry name" value="AAA_35"/>
    <property type="match status" value="1"/>
</dbReference>
<feature type="repeat" description="WD" evidence="3">
    <location>
        <begin position="841"/>
        <end position="875"/>
    </location>
</feature>
<dbReference type="SUPFAM" id="SSF50978">
    <property type="entry name" value="WD40 repeat-like"/>
    <property type="match status" value="1"/>
</dbReference>
<dbReference type="PATRIC" id="fig|179408.3.peg.4838"/>
<dbReference type="SMART" id="SM00320">
    <property type="entry name" value="WD40"/>
    <property type="match status" value="7"/>
</dbReference>